<dbReference type="Proteomes" id="UP001432322">
    <property type="component" value="Unassembled WGS sequence"/>
</dbReference>
<evidence type="ECO:0008006" key="4">
    <source>
        <dbReference type="Google" id="ProtNLM"/>
    </source>
</evidence>
<reference evidence="2" key="1">
    <citation type="submission" date="2023-10" db="EMBL/GenBank/DDBJ databases">
        <title>Genome assembly of Pristionchus species.</title>
        <authorList>
            <person name="Yoshida K."/>
            <person name="Sommer R.J."/>
        </authorList>
    </citation>
    <scope>NUCLEOTIDE SEQUENCE</scope>
    <source>
        <strain evidence="2">RS5133</strain>
    </source>
</reference>
<evidence type="ECO:0000313" key="2">
    <source>
        <dbReference type="EMBL" id="GMT31375.1"/>
    </source>
</evidence>
<organism evidence="2 3">
    <name type="scientific">Pristionchus fissidentatus</name>
    <dbReference type="NCBI Taxonomy" id="1538716"/>
    <lineage>
        <taxon>Eukaryota</taxon>
        <taxon>Metazoa</taxon>
        <taxon>Ecdysozoa</taxon>
        <taxon>Nematoda</taxon>
        <taxon>Chromadorea</taxon>
        <taxon>Rhabditida</taxon>
        <taxon>Rhabditina</taxon>
        <taxon>Diplogasteromorpha</taxon>
        <taxon>Diplogasteroidea</taxon>
        <taxon>Neodiplogasteridae</taxon>
        <taxon>Pristionchus</taxon>
    </lineage>
</organism>
<keyword evidence="1" id="KW-0732">Signal</keyword>
<comment type="caution">
    <text evidence="2">The sequence shown here is derived from an EMBL/GenBank/DDBJ whole genome shotgun (WGS) entry which is preliminary data.</text>
</comment>
<feature type="non-terminal residue" evidence="2">
    <location>
        <position position="1"/>
    </location>
</feature>
<keyword evidence="3" id="KW-1185">Reference proteome</keyword>
<evidence type="ECO:0000256" key="1">
    <source>
        <dbReference type="SAM" id="SignalP"/>
    </source>
</evidence>
<feature type="signal peptide" evidence="1">
    <location>
        <begin position="1"/>
        <end position="22"/>
    </location>
</feature>
<feature type="non-terminal residue" evidence="2">
    <location>
        <position position="133"/>
    </location>
</feature>
<evidence type="ECO:0000313" key="3">
    <source>
        <dbReference type="Proteomes" id="UP001432322"/>
    </source>
</evidence>
<protein>
    <recommendedName>
        <fullName evidence="4">Secreted protein</fullName>
    </recommendedName>
</protein>
<gene>
    <name evidence="2" type="ORF">PFISCL1PPCAC_22672</name>
</gene>
<dbReference type="EMBL" id="BTSY01000006">
    <property type="protein sequence ID" value="GMT31375.1"/>
    <property type="molecule type" value="Genomic_DNA"/>
</dbReference>
<proteinExistence type="predicted"/>
<feature type="chain" id="PRO_5043372094" description="Secreted protein" evidence="1">
    <location>
        <begin position="23"/>
        <end position="133"/>
    </location>
</feature>
<sequence length="133" mass="14655">AYQTSSILLLQFLLLLTQLTSTLSWERDGREGERSSIYCSSLPLLLLTLNDGRATTCPSNCYSSPSSLCMISKRTKTGGGDLVPPNEIPLLLHYFFSRGGRKWAGAIFLLAIRPPSSSARRARVSARSVNYQL</sequence>
<dbReference type="AlphaFoldDB" id="A0AAV5WLD2"/>
<accession>A0AAV5WLD2</accession>
<name>A0AAV5WLD2_9BILA</name>